<evidence type="ECO:0000256" key="3">
    <source>
        <dbReference type="RuleBase" id="RU361235"/>
    </source>
</evidence>
<name>A0A109JLM3_9HYPH</name>
<feature type="domain" description="Carboxylesterase type B" evidence="4">
    <location>
        <begin position="31"/>
        <end position="502"/>
    </location>
</feature>
<dbReference type="InterPro" id="IPR002018">
    <property type="entry name" value="CarbesteraseB"/>
</dbReference>
<dbReference type="EMBL" id="LNCD01000082">
    <property type="protein sequence ID" value="KWV51198.1"/>
    <property type="molecule type" value="Genomic_DNA"/>
</dbReference>
<evidence type="ECO:0000256" key="1">
    <source>
        <dbReference type="ARBA" id="ARBA00005964"/>
    </source>
</evidence>
<dbReference type="AlphaFoldDB" id="A0A109JLM3"/>
<dbReference type="SUPFAM" id="SSF53474">
    <property type="entry name" value="alpha/beta-Hydrolases"/>
    <property type="match status" value="1"/>
</dbReference>
<evidence type="ECO:0000256" key="2">
    <source>
        <dbReference type="ARBA" id="ARBA00022801"/>
    </source>
</evidence>
<proteinExistence type="inferred from homology"/>
<dbReference type="PROSITE" id="PS00941">
    <property type="entry name" value="CARBOXYLESTERASE_B_2"/>
    <property type="match status" value="1"/>
</dbReference>
<dbReference type="Pfam" id="PF00135">
    <property type="entry name" value="COesterase"/>
    <property type="match status" value="1"/>
</dbReference>
<comment type="similarity">
    <text evidence="1 3">Belongs to the type-B carboxylesterase/lipase family.</text>
</comment>
<keyword evidence="2 3" id="KW-0378">Hydrolase</keyword>
<sequence length="524" mass="56870">MPVDRSSKFLLVLAVATCQMIFAPRTDAADDTVQIDSGMLRGETTGTVISFKGIPYAAPPVGNLRWRNPTPVSKWNGVRESRNFGPSCVQADDLPKSEDCLTLNIWTPVKRSRTPLPVMVWIHGGALVHGNTLQYPGDQLAAQRVVFVSLNYRLGRLGFFAHPGLIEESPDEPVGNYGYMDQLAALKWVQQNIKAFGGDPKRVTIFGESAGGGSVMAHMVSPLSRGLFQAAILQSPGAPTARAQSLPLSSLKQAEKAALDFADSLGITGTDSGALAALRALPAEKLTEGASAPEALAGMSTSKPVIGISGPILDGRFLLETPEAAFAAGRQAPVPVIVGANSRDLGIGQAATKDDLFQIFGKAAAEARALYDPGNRETLEELRQQLFADKTLVEPSRHLADEMIRAGQPTWWYRFSYVAEALRDDPKWKGTPHGFEIPYMFDIPAALVKDRVTPADWAMAALASGYWVDFARKGDPNGGSRPYWPIYDPNTDKLINFTNDGAIVGPDPLKPRLDLWQRYWNEQN</sequence>
<dbReference type="OrthoDB" id="9775851at2"/>
<dbReference type="PANTHER" id="PTHR11559">
    <property type="entry name" value="CARBOXYLESTERASE"/>
    <property type="match status" value="1"/>
</dbReference>
<feature type="signal peptide" evidence="3">
    <location>
        <begin position="1"/>
        <end position="28"/>
    </location>
</feature>
<comment type="caution">
    <text evidence="5">The sequence shown here is derived from an EMBL/GenBank/DDBJ whole genome shotgun (WGS) entry which is preliminary data.</text>
</comment>
<dbReference type="EC" id="3.1.1.-" evidence="3"/>
<keyword evidence="6" id="KW-1185">Reference proteome</keyword>
<evidence type="ECO:0000313" key="5">
    <source>
        <dbReference type="EMBL" id="KWV51198.1"/>
    </source>
</evidence>
<dbReference type="Proteomes" id="UP000068164">
    <property type="component" value="Unassembled WGS sequence"/>
</dbReference>
<dbReference type="PROSITE" id="PS00122">
    <property type="entry name" value="CARBOXYLESTERASE_B_1"/>
    <property type="match status" value="1"/>
</dbReference>
<feature type="chain" id="PRO_5006989838" description="Carboxylic ester hydrolase" evidence="3">
    <location>
        <begin position="29"/>
        <end position="524"/>
    </location>
</feature>
<organism evidence="5 6">
    <name type="scientific">Rhizobium altiplani</name>
    <dbReference type="NCBI Taxonomy" id="1864509"/>
    <lineage>
        <taxon>Bacteria</taxon>
        <taxon>Pseudomonadati</taxon>
        <taxon>Pseudomonadota</taxon>
        <taxon>Alphaproteobacteria</taxon>
        <taxon>Hyphomicrobiales</taxon>
        <taxon>Rhizobiaceae</taxon>
        <taxon>Rhizobium/Agrobacterium group</taxon>
        <taxon>Rhizobium</taxon>
    </lineage>
</organism>
<dbReference type="InterPro" id="IPR019826">
    <property type="entry name" value="Carboxylesterase_B_AS"/>
</dbReference>
<evidence type="ECO:0000259" key="4">
    <source>
        <dbReference type="Pfam" id="PF00135"/>
    </source>
</evidence>
<gene>
    <name evidence="5" type="ORF">AS026_07080</name>
</gene>
<keyword evidence="3" id="KW-0732">Signal</keyword>
<accession>A0A109JLM3</accession>
<dbReference type="InterPro" id="IPR019819">
    <property type="entry name" value="Carboxylesterase_B_CS"/>
</dbReference>
<reference evidence="5 6" key="1">
    <citation type="submission" date="2015-11" db="EMBL/GenBank/DDBJ databases">
        <title>Draft Genome Sequence of the Strain BR 10423 (Rhizobium sp.) isolated from nodules of Mimosa pudica.</title>
        <authorList>
            <person name="Barauna A.C."/>
            <person name="Zilli J.E."/>
            <person name="Simoes-Araujo J.L."/>
            <person name="Reis V.M."/>
            <person name="James E.K."/>
            <person name="Reis F.B.Jr."/>
            <person name="Rouws L.F."/>
            <person name="Passos S.R."/>
            <person name="Gois S.R."/>
        </authorList>
    </citation>
    <scope>NUCLEOTIDE SEQUENCE [LARGE SCALE GENOMIC DNA]</scope>
    <source>
        <strain evidence="5 6">BR10423</strain>
    </source>
</reference>
<dbReference type="InterPro" id="IPR029058">
    <property type="entry name" value="AB_hydrolase_fold"/>
</dbReference>
<evidence type="ECO:0000313" key="6">
    <source>
        <dbReference type="Proteomes" id="UP000068164"/>
    </source>
</evidence>
<dbReference type="ESTHER" id="9rhiz-a0a109jlm3">
    <property type="family name" value="Carb_B_Bacteria"/>
</dbReference>
<dbReference type="Gene3D" id="3.40.50.1820">
    <property type="entry name" value="alpha/beta hydrolase"/>
    <property type="match status" value="1"/>
</dbReference>
<protein>
    <recommendedName>
        <fullName evidence="3">Carboxylic ester hydrolase</fullName>
        <ecNumber evidence="3">3.1.1.-</ecNumber>
    </recommendedName>
</protein>
<dbReference type="GO" id="GO:0016787">
    <property type="term" value="F:hydrolase activity"/>
    <property type="evidence" value="ECO:0007669"/>
    <property type="project" value="UniProtKB-KW"/>
</dbReference>
<dbReference type="InterPro" id="IPR050309">
    <property type="entry name" value="Type-B_Carboxylest/Lipase"/>
</dbReference>